<dbReference type="InterPro" id="IPR017871">
    <property type="entry name" value="ABC_transporter-like_CS"/>
</dbReference>
<comment type="similarity">
    <text evidence="1">Belongs to the ABC transporter superfamily.</text>
</comment>
<evidence type="ECO:0000313" key="7">
    <source>
        <dbReference type="Proteomes" id="UP000886879"/>
    </source>
</evidence>
<dbReference type="AlphaFoldDB" id="A0A9D0YTU0"/>
<dbReference type="PROSITE" id="PS50893">
    <property type="entry name" value="ABC_TRANSPORTER_2"/>
    <property type="match status" value="1"/>
</dbReference>
<dbReference type="GO" id="GO:0005524">
    <property type="term" value="F:ATP binding"/>
    <property type="evidence" value="ECO:0007669"/>
    <property type="project" value="UniProtKB-KW"/>
</dbReference>
<proteinExistence type="inferred from homology"/>
<dbReference type="PROSITE" id="PS00211">
    <property type="entry name" value="ABC_TRANSPORTER_1"/>
    <property type="match status" value="1"/>
</dbReference>
<dbReference type="Proteomes" id="UP000886879">
    <property type="component" value="Unassembled WGS sequence"/>
</dbReference>
<gene>
    <name evidence="6" type="ORF">IAD31_09845</name>
</gene>
<evidence type="ECO:0000313" key="6">
    <source>
        <dbReference type="EMBL" id="HIQ61872.1"/>
    </source>
</evidence>
<dbReference type="Pfam" id="PF00005">
    <property type="entry name" value="ABC_tran"/>
    <property type="match status" value="1"/>
</dbReference>
<dbReference type="EMBL" id="DVFO01000106">
    <property type="protein sequence ID" value="HIQ61872.1"/>
    <property type="molecule type" value="Genomic_DNA"/>
</dbReference>
<dbReference type="PANTHER" id="PTHR43335">
    <property type="entry name" value="ABC TRANSPORTER, ATP-BINDING PROTEIN"/>
    <property type="match status" value="1"/>
</dbReference>
<dbReference type="CDD" id="cd03264">
    <property type="entry name" value="ABC_drug_resistance_like"/>
    <property type="match status" value="1"/>
</dbReference>
<evidence type="ECO:0000256" key="2">
    <source>
        <dbReference type="ARBA" id="ARBA00022448"/>
    </source>
</evidence>
<protein>
    <submittedName>
        <fullName evidence="6">ABC transporter ATP-binding protein</fullName>
    </submittedName>
</protein>
<evidence type="ECO:0000259" key="5">
    <source>
        <dbReference type="PROSITE" id="PS50893"/>
    </source>
</evidence>
<keyword evidence="2" id="KW-0813">Transport</keyword>
<dbReference type="GO" id="GO:0016887">
    <property type="term" value="F:ATP hydrolysis activity"/>
    <property type="evidence" value="ECO:0007669"/>
    <property type="project" value="InterPro"/>
</dbReference>
<reference evidence="6" key="2">
    <citation type="journal article" date="2021" name="PeerJ">
        <title>Extensive microbial diversity within the chicken gut microbiome revealed by metagenomics and culture.</title>
        <authorList>
            <person name="Gilroy R."/>
            <person name="Ravi A."/>
            <person name="Getino M."/>
            <person name="Pursley I."/>
            <person name="Horton D.L."/>
            <person name="Alikhan N.F."/>
            <person name="Baker D."/>
            <person name="Gharbi K."/>
            <person name="Hall N."/>
            <person name="Watson M."/>
            <person name="Adriaenssens E.M."/>
            <person name="Foster-Nyarko E."/>
            <person name="Jarju S."/>
            <person name="Secka A."/>
            <person name="Antonio M."/>
            <person name="Oren A."/>
            <person name="Chaudhuri R.R."/>
            <person name="La Ragione R."/>
            <person name="Hildebrand F."/>
            <person name="Pallen M.J."/>
        </authorList>
    </citation>
    <scope>NUCLEOTIDE SEQUENCE</scope>
    <source>
        <strain evidence="6">ChiGjej2B2-12916</strain>
    </source>
</reference>
<dbReference type="InterPro" id="IPR003439">
    <property type="entry name" value="ABC_transporter-like_ATP-bd"/>
</dbReference>
<name>A0A9D0YTU0_9FIRM</name>
<dbReference type="PANTHER" id="PTHR43335:SF2">
    <property type="entry name" value="ABC TRANSPORTER, ATP-BINDING PROTEIN"/>
    <property type="match status" value="1"/>
</dbReference>
<dbReference type="InterPro" id="IPR027417">
    <property type="entry name" value="P-loop_NTPase"/>
</dbReference>
<dbReference type="InterPro" id="IPR003593">
    <property type="entry name" value="AAA+_ATPase"/>
</dbReference>
<dbReference type="SUPFAM" id="SSF52540">
    <property type="entry name" value="P-loop containing nucleoside triphosphate hydrolases"/>
    <property type="match status" value="1"/>
</dbReference>
<dbReference type="SMART" id="SM00382">
    <property type="entry name" value="AAA"/>
    <property type="match status" value="1"/>
</dbReference>
<organism evidence="6 7">
    <name type="scientific">Candidatus Enterenecus faecium</name>
    <dbReference type="NCBI Taxonomy" id="2840780"/>
    <lineage>
        <taxon>Bacteria</taxon>
        <taxon>Bacillati</taxon>
        <taxon>Bacillota</taxon>
        <taxon>Clostridia</taxon>
        <taxon>Eubacteriales</taxon>
        <taxon>Candidatus Enterenecus</taxon>
    </lineage>
</organism>
<comment type="caution">
    <text evidence="6">The sequence shown here is derived from an EMBL/GenBank/DDBJ whole genome shotgun (WGS) entry which is preliminary data.</text>
</comment>
<keyword evidence="3" id="KW-0547">Nucleotide-binding</keyword>
<feature type="domain" description="ABC transporter" evidence="5">
    <location>
        <begin position="3"/>
        <end position="229"/>
    </location>
</feature>
<keyword evidence="4 6" id="KW-0067">ATP-binding</keyword>
<reference evidence="6" key="1">
    <citation type="submission" date="2020-10" db="EMBL/GenBank/DDBJ databases">
        <authorList>
            <person name="Gilroy R."/>
        </authorList>
    </citation>
    <scope>NUCLEOTIDE SEQUENCE</scope>
    <source>
        <strain evidence="6">ChiGjej2B2-12916</strain>
    </source>
</reference>
<evidence type="ECO:0000256" key="4">
    <source>
        <dbReference type="ARBA" id="ARBA00022840"/>
    </source>
</evidence>
<accession>A0A9D0YTU0</accession>
<sequence>MELNMDRITKQYGAKIAVDRISLTLKPGVTGLLGANGAGKTTLMRMICGILRPTSGTISLDGLDVSTEAYRAVLGYLPQDFGYYPSFTGLDFLLYMAALKGMERSRARQRSLELLEVVGLADVGRKKIRTYSGGMKQRLGIAQALLNQPKLLILDEPTAGLDPKERVRFRTLIQEQGEGNIVLLSTHIVSDVEHIADRILMVRDGQLIYDGEAHDTPQDLEGFYLKQFEGGGM</sequence>
<evidence type="ECO:0000256" key="1">
    <source>
        <dbReference type="ARBA" id="ARBA00005417"/>
    </source>
</evidence>
<dbReference type="Gene3D" id="3.40.50.300">
    <property type="entry name" value="P-loop containing nucleotide triphosphate hydrolases"/>
    <property type="match status" value="1"/>
</dbReference>
<evidence type="ECO:0000256" key="3">
    <source>
        <dbReference type="ARBA" id="ARBA00022741"/>
    </source>
</evidence>